<comment type="caution">
    <text evidence="7">The sequence shown here is derived from an EMBL/GenBank/DDBJ whole genome shotgun (WGS) entry which is preliminary data.</text>
</comment>
<dbReference type="InterPro" id="IPR000014">
    <property type="entry name" value="PAS"/>
</dbReference>
<organism evidence="7 8">
    <name type="scientific">Litoribrevibacter euphylliae</name>
    <dbReference type="NCBI Taxonomy" id="1834034"/>
    <lineage>
        <taxon>Bacteria</taxon>
        <taxon>Pseudomonadati</taxon>
        <taxon>Pseudomonadota</taxon>
        <taxon>Gammaproteobacteria</taxon>
        <taxon>Oceanospirillales</taxon>
        <taxon>Oceanospirillaceae</taxon>
        <taxon>Litoribrevibacter</taxon>
    </lineage>
</organism>
<protein>
    <submittedName>
        <fullName evidence="7">Methyl-accepting chemotaxis protein</fullName>
    </submittedName>
</protein>
<keyword evidence="8" id="KW-1185">Reference proteome</keyword>
<feature type="domain" description="PAS" evidence="6">
    <location>
        <begin position="21"/>
        <end position="76"/>
    </location>
</feature>
<dbReference type="PANTHER" id="PTHR32089">
    <property type="entry name" value="METHYL-ACCEPTING CHEMOTAXIS PROTEIN MCPB"/>
    <property type="match status" value="1"/>
</dbReference>
<feature type="coiled-coil region" evidence="4">
    <location>
        <begin position="315"/>
        <end position="342"/>
    </location>
</feature>
<dbReference type="CDD" id="cd00130">
    <property type="entry name" value="PAS"/>
    <property type="match status" value="1"/>
</dbReference>
<accession>A0ABV7HES0</accession>
<evidence type="ECO:0000313" key="8">
    <source>
        <dbReference type="Proteomes" id="UP001595476"/>
    </source>
</evidence>
<sequence>MRKNLPVTNKNIPVEDRHEIVSVTTEKGVITDVNEDFIELAGFSKDELLGQAHNLVRHPDVPQAVFADLWQHLKAGKSWMGIVKNRAKSGDHYWVDAYVSPIKEKGQITGYESVRRKASTEQIQRTEEVYQRLNSEKSPVPFYARFSEFLEYTICFILFTAALLGHDFFGWLASLPLALAGCIVSGKVFKRQLKLALPDASNNANSDFIQYMYLGAPHKANELALHLKAANFRLETVVKRIDLSSTELTSAVNESYVSTQETQKKIHKQQAELADVLGETTDILEGINSIFQKLENSRELTQKAHELSDKGNYIIKETIETIRESSQSVDKAEKTVDQLAKRCEEISNFVNVIKGIADQTNLLALNAAIEAARAGEQGRGFAVVADEVRSLAMKTQESTDQINDIIELLTSEARDAVSTMQSSKETTETGVDQVTEAGQALQDIQASVDEIKLMSEEISAFTEQQSQQTGVIQNKINQVMEHSTDTLRAMDKSSNISESLKKLANDQRQLLNQFD</sequence>
<dbReference type="SMART" id="SM00283">
    <property type="entry name" value="MA"/>
    <property type="match status" value="1"/>
</dbReference>
<comment type="subcellular location">
    <subcellularLocation>
        <location evidence="1">Membrane</location>
    </subcellularLocation>
</comment>
<gene>
    <name evidence="7" type="ORF">ACFOEK_08940</name>
</gene>
<evidence type="ECO:0000256" key="3">
    <source>
        <dbReference type="PROSITE-ProRule" id="PRU00284"/>
    </source>
</evidence>
<evidence type="ECO:0000313" key="7">
    <source>
        <dbReference type="EMBL" id="MFC3151153.1"/>
    </source>
</evidence>
<feature type="domain" description="Methyl-accepting transducer" evidence="5">
    <location>
        <begin position="244"/>
        <end position="480"/>
    </location>
</feature>
<proteinExistence type="predicted"/>
<name>A0ABV7HES0_9GAMM</name>
<evidence type="ECO:0000256" key="1">
    <source>
        <dbReference type="ARBA" id="ARBA00004370"/>
    </source>
</evidence>
<evidence type="ECO:0000259" key="6">
    <source>
        <dbReference type="PROSITE" id="PS50112"/>
    </source>
</evidence>
<dbReference type="Pfam" id="PF00015">
    <property type="entry name" value="MCPsignal"/>
    <property type="match status" value="1"/>
</dbReference>
<dbReference type="SUPFAM" id="SSF55785">
    <property type="entry name" value="PYP-like sensor domain (PAS domain)"/>
    <property type="match status" value="1"/>
</dbReference>
<dbReference type="Gene3D" id="3.30.450.20">
    <property type="entry name" value="PAS domain"/>
    <property type="match status" value="1"/>
</dbReference>
<reference evidence="8" key="1">
    <citation type="journal article" date="2019" name="Int. J. Syst. Evol. Microbiol.">
        <title>The Global Catalogue of Microorganisms (GCM) 10K type strain sequencing project: providing services to taxonomists for standard genome sequencing and annotation.</title>
        <authorList>
            <consortium name="The Broad Institute Genomics Platform"/>
            <consortium name="The Broad Institute Genome Sequencing Center for Infectious Disease"/>
            <person name="Wu L."/>
            <person name="Ma J."/>
        </authorList>
    </citation>
    <scope>NUCLEOTIDE SEQUENCE [LARGE SCALE GENOMIC DNA]</scope>
    <source>
        <strain evidence="8">KCTC 52438</strain>
    </source>
</reference>
<dbReference type="RefSeq" id="WP_386719387.1">
    <property type="nucleotide sequence ID" value="NZ_JBHRSZ010000004.1"/>
</dbReference>
<dbReference type="InterPro" id="IPR004089">
    <property type="entry name" value="MCPsignal_dom"/>
</dbReference>
<evidence type="ECO:0000259" key="5">
    <source>
        <dbReference type="PROSITE" id="PS50111"/>
    </source>
</evidence>
<dbReference type="Gene3D" id="1.10.287.950">
    <property type="entry name" value="Methyl-accepting chemotaxis protein"/>
    <property type="match status" value="1"/>
</dbReference>
<dbReference type="PROSITE" id="PS50111">
    <property type="entry name" value="CHEMOTAXIS_TRANSDUC_2"/>
    <property type="match status" value="1"/>
</dbReference>
<keyword evidence="4" id="KW-0175">Coiled coil</keyword>
<dbReference type="NCBIfam" id="TIGR00229">
    <property type="entry name" value="sensory_box"/>
    <property type="match status" value="1"/>
</dbReference>
<dbReference type="PROSITE" id="PS50112">
    <property type="entry name" value="PAS"/>
    <property type="match status" value="1"/>
</dbReference>
<dbReference type="InterPro" id="IPR013655">
    <property type="entry name" value="PAS_fold_3"/>
</dbReference>
<dbReference type="Pfam" id="PF08447">
    <property type="entry name" value="PAS_3"/>
    <property type="match status" value="1"/>
</dbReference>
<keyword evidence="2 3" id="KW-0807">Transducer</keyword>
<dbReference type="Proteomes" id="UP001595476">
    <property type="component" value="Unassembled WGS sequence"/>
</dbReference>
<dbReference type="SUPFAM" id="SSF58104">
    <property type="entry name" value="Methyl-accepting chemotaxis protein (MCP) signaling domain"/>
    <property type="match status" value="1"/>
</dbReference>
<dbReference type="PANTHER" id="PTHR32089:SF74">
    <property type="entry name" value="METHYL-ACCEPTING CHEMOTAXIS PROTEIN AER"/>
    <property type="match status" value="1"/>
</dbReference>
<dbReference type="EMBL" id="JBHRSZ010000004">
    <property type="protein sequence ID" value="MFC3151153.1"/>
    <property type="molecule type" value="Genomic_DNA"/>
</dbReference>
<evidence type="ECO:0000256" key="2">
    <source>
        <dbReference type="ARBA" id="ARBA00023224"/>
    </source>
</evidence>
<dbReference type="CDD" id="cd11386">
    <property type="entry name" value="MCP_signal"/>
    <property type="match status" value="1"/>
</dbReference>
<dbReference type="InterPro" id="IPR035965">
    <property type="entry name" value="PAS-like_dom_sf"/>
</dbReference>
<evidence type="ECO:0000256" key="4">
    <source>
        <dbReference type="SAM" id="Coils"/>
    </source>
</evidence>